<keyword evidence="3" id="KW-0812">Transmembrane</keyword>
<dbReference type="SUPFAM" id="SSF55073">
    <property type="entry name" value="Nucleotide cyclase"/>
    <property type="match status" value="1"/>
</dbReference>
<keyword evidence="3" id="KW-0472">Membrane</keyword>
<evidence type="ECO:0000259" key="4">
    <source>
        <dbReference type="PROSITE" id="PS50887"/>
    </source>
</evidence>
<dbReference type="EC" id="2.7.7.65" evidence="1"/>
<organism evidence="5 6">
    <name type="scientific">Qipengyuania algicida</name>
    <dbReference type="NCBI Taxonomy" id="1836209"/>
    <lineage>
        <taxon>Bacteria</taxon>
        <taxon>Pseudomonadati</taxon>
        <taxon>Pseudomonadota</taxon>
        <taxon>Alphaproteobacteria</taxon>
        <taxon>Sphingomonadales</taxon>
        <taxon>Erythrobacteraceae</taxon>
        <taxon>Qipengyuania</taxon>
    </lineage>
</organism>
<evidence type="ECO:0000313" key="6">
    <source>
        <dbReference type="Proteomes" id="UP000439780"/>
    </source>
</evidence>
<dbReference type="InterPro" id="IPR029787">
    <property type="entry name" value="Nucleotide_cyclase"/>
</dbReference>
<dbReference type="PROSITE" id="PS50887">
    <property type="entry name" value="GGDEF"/>
    <property type="match status" value="1"/>
</dbReference>
<dbReference type="NCBIfam" id="TIGR00254">
    <property type="entry name" value="GGDEF"/>
    <property type="match status" value="1"/>
</dbReference>
<gene>
    <name evidence="5" type="ORF">GRI58_11525</name>
</gene>
<proteinExistence type="predicted"/>
<keyword evidence="6" id="KW-1185">Reference proteome</keyword>
<feature type="transmembrane region" description="Helical" evidence="3">
    <location>
        <begin position="67"/>
        <end position="85"/>
    </location>
</feature>
<dbReference type="InterPro" id="IPR050469">
    <property type="entry name" value="Diguanylate_Cyclase"/>
</dbReference>
<reference evidence="5 6" key="1">
    <citation type="submission" date="2019-12" db="EMBL/GenBank/DDBJ databases">
        <title>Genomic-based taxomic classification of the family Erythrobacteraceae.</title>
        <authorList>
            <person name="Xu L."/>
        </authorList>
    </citation>
    <scope>NUCLEOTIDE SEQUENCE [LARGE SCALE GENOMIC DNA]</scope>
    <source>
        <strain evidence="5 6">KEMB 9005-328</strain>
    </source>
</reference>
<evidence type="ECO:0000256" key="1">
    <source>
        <dbReference type="ARBA" id="ARBA00012528"/>
    </source>
</evidence>
<feature type="transmembrane region" description="Helical" evidence="3">
    <location>
        <begin position="91"/>
        <end position="113"/>
    </location>
</feature>
<dbReference type="GO" id="GO:0052621">
    <property type="term" value="F:diguanylate cyclase activity"/>
    <property type="evidence" value="ECO:0007669"/>
    <property type="project" value="UniProtKB-EC"/>
</dbReference>
<evidence type="ECO:0000313" key="5">
    <source>
        <dbReference type="EMBL" id="MXP29450.1"/>
    </source>
</evidence>
<dbReference type="RefSeq" id="WP_160753744.1">
    <property type="nucleotide sequence ID" value="NZ_WTYA01000008.1"/>
</dbReference>
<feature type="domain" description="GGDEF" evidence="4">
    <location>
        <begin position="150"/>
        <end position="279"/>
    </location>
</feature>
<dbReference type="EMBL" id="WTYA01000008">
    <property type="protein sequence ID" value="MXP29450.1"/>
    <property type="molecule type" value="Genomic_DNA"/>
</dbReference>
<dbReference type="SMART" id="SM00267">
    <property type="entry name" value="GGDEF"/>
    <property type="match status" value="1"/>
</dbReference>
<dbReference type="Proteomes" id="UP000439780">
    <property type="component" value="Unassembled WGS sequence"/>
</dbReference>
<dbReference type="OrthoDB" id="9812260at2"/>
<dbReference type="Gene3D" id="3.30.70.270">
    <property type="match status" value="1"/>
</dbReference>
<name>A0A845AGU6_9SPHN</name>
<dbReference type="PANTHER" id="PTHR45138">
    <property type="entry name" value="REGULATORY COMPONENTS OF SENSORY TRANSDUCTION SYSTEM"/>
    <property type="match status" value="1"/>
</dbReference>
<dbReference type="PANTHER" id="PTHR45138:SF9">
    <property type="entry name" value="DIGUANYLATE CYCLASE DGCM-RELATED"/>
    <property type="match status" value="1"/>
</dbReference>
<evidence type="ECO:0000256" key="3">
    <source>
        <dbReference type="SAM" id="Phobius"/>
    </source>
</evidence>
<dbReference type="CDD" id="cd01949">
    <property type="entry name" value="GGDEF"/>
    <property type="match status" value="1"/>
</dbReference>
<feature type="transmembrane region" description="Helical" evidence="3">
    <location>
        <begin position="44"/>
        <end position="60"/>
    </location>
</feature>
<feature type="transmembrane region" description="Helical" evidence="3">
    <location>
        <begin position="21"/>
        <end position="38"/>
    </location>
</feature>
<protein>
    <recommendedName>
        <fullName evidence="1">diguanylate cyclase</fullName>
        <ecNumber evidence="1">2.7.7.65</ecNumber>
    </recommendedName>
</protein>
<dbReference type="InterPro" id="IPR000160">
    <property type="entry name" value="GGDEF_dom"/>
</dbReference>
<dbReference type="Pfam" id="PF00990">
    <property type="entry name" value="GGDEF"/>
    <property type="match status" value="1"/>
</dbReference>
<sequence length="320" mass="34988">MKASAVQRAFDLMVRLRPAHAWTLIVLCTTATALADWLTGADLWFGPVYLLVMCFAAWSLGWRAGHIVGISCLVLTFAINGFDLYPYGGIALAWNLGMRFLALSIVISVIAGARRTYKREWWLARSDALTGAFNRKAFFELASSSIGDQRWRLLIYADLDGLKQTNDTRGHAAGDDCLRAYGSTISKSIRRNDMFARLGGDEFVVFMNVKDEAAARTTASRLHQAMNAIDVEGCPLKCSVGALVVPPGAVAVDELVRRADHLMYEAKLRGACLQLGIASQVEPAVQAGARATPRILNVWSQGDGKVAIERRSNSASHLRI</sequence>
<dbReference type="AlphaFoldDB" id="A0A845AGU6"/>
<keyword evidence="3" id="KW-1133">Transmembrane helix</keyword>
<comment type="catalytic activity">
    <reaction evidence="2">
        <text>2 GTP = 3',3'-c-di-GMP + 2 diphosphate</text>
        <dbReference type="Rhea" id="RHEA:24898"/>
        <dbReference type="ChEBI" id="CHEBI:33019"/>
        <dbReference type="ChEBI" id="CHEBI:37565"/>
        <dbReference type="ChEBI" id="CHEBI:58805"/>
        <dbReference type="EC" id="2.7.7.65"/>
    </reaction>
</comment>
<accession>A0A845AGU6</accession>
<evidence type="ECO:0000256" key="2">
    <source>
        <dbReference type="ARBA" id="ARBA00034247"/>
    </source>
</evidence>
<comment type="caution">
    <text evidence="5">The sequence shown here is derived from an EMBL/GenBank/DDBJ whole genome shotgun (WGS) entry which is preliminary data.</text>
</comment>
<dbReference type="InterPro" id="IPR043128">
    <property type="entry name" value="Rev_trsase/Diguanyl_cyclase"/>
</dbReference>